<dbReference type="SUPFAM" id="SSF51735">
    <property type="entry name" value="NAD(P)-binding Rossmann-fold domains"/>
    <property type="match status" value="1"/>
</dbReference>
<dbReference type="InterPro" id="IPR036291">
    <property type="entry name" value="NAD(P)-bd_dom_sf"/>
</dbReference>
<sequence>MSDKSLIIGATGFIGSAVMRQLLAEGEQVRVLARESSTTQNLDEFDVEVVHGDMRDRESVVRALRGCTTMYCTAAYFSHYNPDPQVAYDVNVNGTRATMQAAEAAGVERVVYTSTNCTLGAHGETPVDESAMFNHWRTGDHYTQSKFLGEVEALRFAARGLPLVIVSPTYVIGTNDVRPTNSGQLLLDVAKGTMAVTMKGYLNVIDVEDVARGHILAARKGRIGENYLLGNVNISITEFQNMIADIAGVSRPRISIPYPLAVAVGHVSEAIARVTNTKPFETASAVKIGHMGESYDCSKAVTELGLPQTPIEDSIRRALEWWRAHGYL</sequence>
<dbReference type="EMBL" id="BMGC01000034">
    <property type="protein sequence ID" value="GGB43122.1"/>
    <property type="molecule type" value="Genomic_DNA"/>
</dbReference>
<dbReference type="GO" id="GO:0004029">
    <property type="term" value="F:aldehyde dehydrogenase (NAD+) activity"/>
    <property type="evidence" value="ECO:0007669"/>
    <property type="project" value="TreeGrafter"/>
</dbReference>
<reference evidence="2" key="1">
    <citation type="journal article" date="2014" name="Int. J. Syst. Evol. Microbiol.">
        <title>Complete genome sequence of Corynebacterium casei LMG S-19264T (=DSM 44701T), isolated from a smear-ripened cheese.</title>
        <authorList>
            <consortium name="US DOE Joint Genome Institute (JGI-PGF)"/>
            <person name="Walter F."/>
            <person name="Albersmeier A."/>
            <person name="Kalinowski J."/>
            <person name="Ruckert C."/>
        </authorList>
    </citation>
    <scope>NUCLEOTIDE SEQUENCE</scope>
    <source>
        <strain evidence="2">CGMCC 1.12827</strain>
    </source>
</reference>
<dbReference type="InterPro" id="IPR001509">
    <property type="entry name" value="Epimerase_deHydtase"/>
</dbReference>
<dbReference type="RefSeq" id="WP_188587892.1">
    <property type="nucleotide sequence ID" value="NZ_BMGC01000034.1"/>
</dbReference>
<dbReference type="AlphaFoldDB" id="A0A916WYV9"/>
<organism evidence="2 3">
    <name type="scientific">Gordonia jinhuaensis</name>
    <dbReference type="NCBI Taxonomy" id="1517702"/>
    <lineage>
        <taxon>Bacteria</taxon>
        <taxon>Bacillati</taxon>
        <taxon>Actinomycetota</taxon>
        <taxon>Actinomycetes</taxon>
        <taxon>Mycobacteriales</taxon>
        <taxon>Gordoniaceae</taxon>
        <taxon>Gordonia</taxon>
    </lineage>
</organism>
<proteinExistence type="predicted"/>
<comment type="caution">
    <text evidence="2">The sequence shown here is derived from an EMBL/GenBank/DDBJ whole genome shotgun (WGS) entry which is preliminary data.</text>
</comment>
<dbReference type="Gene3D" id="3.40.50.720">
    <property type="entry name" value="NAD(P)-binding Rossmann-like Domain"/>
    <property type="match status" value="1"/>
</dbReference>
<gene>
    <name evidence="2" type="primary">hpnA</name>
    <name evidence="2" type="ORF">GCM10011489_33270</name>
</gene>
<keyword evidence="3" id="KW-1185">Reference proteome</keyword>
<dbReference type="PANTHER" id="PTHR48079:SF6">
    <property type="entry name" value="NAD(P)-BINDING DOMAIN-CONTAINING PROTEIN-RELATED"/>
    <property type="match status" value="1"/>
</dbReference>
<protein>
    <submittedName>
        <fullName evidence="2">Dihydroflavonol-4-reductase</fullName>
    </submittedName>
</protein>
<dbReference type="InterPro" id="IPR051783">
    <property type="entry name" value="NAD(P)-dependent_oxidoreduct"/>
</dbReference>
<evidence type="ECO:0000313" key="3">
    <source>
        <dbReference type="Proteomes" id="UP000621454"/>
    </source>
</evidence>
<accession>A0A916WYV9</accession>
<reference evidence="2" key="2">
    <citation type="submission" date="2020-09" db="EMBL/GenBank/DDBJ databases">
        <authorList>
            <person name="Sun Q."/>
            <person name="Zhou Y."/>
        </authorList>
    </citation>
    <scope>NUCLEOTIDE SEQUENCE</scope>
    <source>
        <strain evidence="2">CGMCC 1.12827</strain>
    </source>
</reference>
<evidence type="ECO:0000259" key="1">
    <source>
        <dbReference type="Pfam" id="PF01370"/>
    </source>
</evidence>
<dbReference type="CDD" id="cd05228">
    <property type="entry name" value="AR_FR_like_1_SDR_e"/>
    <property type="match status" value="1"/>
</dbReference>
<evidence type="ECO:0000313" key="2">
    <source>
        <dbReference type="EMBL" id="GGB43122.1"/>
    </source>
</evidence>
<dbReference type="PANTHER" id="PTHR48079">
    <property type="entry name" value="PROTEIN YEEZ"/>
    <property type="match status" value="1"/>
</dbReference>
<dbReference type="Pfam" id="PF01370">
    <property type="entry name" value="Epimerase"/>
    <property type="match status" value="1"/>
</dbReference>
<name>A0A916WYV9_9ACTN</name>
<feature type="domain" description="NAD-dependent epimerase/dehydratase" evidence="1">
    <location>
        <begin position="6"/>
        <end position="230"/>
    </location>
</feature>
<dbReference type="GO" id="GO:0005737">
    <property type="term" value="C:cytoplasm"/>
    <property type="evidence" value="ECO:0007669"/>
    <property type="project" value="TreeGrafter"/>
</dbReference>
<dbReference type="Proteomes" id="UP000621454">
    <property type="component" value="Unassembled WGS sequence"/>
</dbReference>